<dbReference type="Pfam" id="PF02518">
    <property type="entry name" value="HATPase_c"/>
    <property type="match status" value="1"/>
</dbReference>
<evidence type="ECO:0000256" key="6">
    <source>
        <dbReference type="ARBA" id="ARBA00023163"/>
    </source>
</evidence>
<reference evidence="12 13" key="1">
    <citation type="journal article" date="2013" name="Genome Announc.">
        <title>Draft Genome Sequence of Desulfotignum phosphitoxidans DSM 13687 Strain FiPS-3.</title>
        <authorList>
            <person name="Poehlein A."/>
            <person name="Daniel R."/>
            <person name="Simeonova D.D."/>
        </authorList>
    </citation>
    <scope>NUCLEOTIDE SEQUENCE [LARGE SCALE GENOMIC DNA]</scope>
    <source>
        <strain evidence="12 13">DSM 13687</strain>
    </source>
</reference>
<keyword evidence="4" id="KW-0902">Two-component regulatory system</keyword>
<dbReference type="InterPro" id="IPR036890">
    <property type="entry name" value="HATPase_C_sf"/>
</dbReference>
<dbReference type="InterPro" id="IPR004358">
    <property type="entry name" value="Sig_transdc_His_kin-like_C"/>
</dbReference>
<feature type="domain" description="Response regulatory" evidence="10">
    <location>
        <begin position="4"/>
        <end position="118"/>
    </location>
</feature>
<evidence type="ECO:0000256" key="1">
    <source>
        <dbReference type="ARBA" id="ARBA00000085"/>
    </source>
</evidence>
<dbReference type="EMBL" id="APJX01000005">
    <property type="protein sequence ID" value="EMS79087.1"/>
    <property type="molecule type" value="Genomic_DNA"/>
</dbReference>
<dbReference type="EC" id="2.7.13.3" evidence="2"/>
<dbReference type="InterPro" id="IPR035965">
    <property type="entry name" value="PAS-like_dom_sf"/>
</dbReference>
<feature type="domain" description="Histidine kinase" evidence="9">
    <location>
        <begin position="276"/>
        <end position="494"/>
    </location>
</feature>
<evidence type="ECO:0000259" key="9">
    <source>
        <dbReference type="PROSITE" id="PS50109"/>
    </source>
</evidence>
<dbReference type="InterPro" id="IPR001789">
    <property type="entry name" value="Sig_transdc_resp-reg_receiver"/>
</dbReference>
<keyword evidence="13" id="KW-1185">Reference proteome</keyword>
<dbReference type="PANTHER" id="PTHR43547">
    <property type="entry name" value="TWO-COMPONENT HISTIDINE KINASE"/>
    <property type="match status" value="1"/>
</dbReference>
<dbReference type="RefSeq" id="WP_006966177.1">
    <property type="nucleotide sequence ID" value="NZ_APJX01000005.1"/>
</dbReference>
<dbReference type="Gene3D" id="3.30.450.20">
    <property type="entry name" value="PAS domain"/>
    <property type="match status" value="1"/>
</dbReference>
<dbReference type="NCBIfam" id="TIGR00229">
    <property type="entry name" value="sensory_box"/>
    <property type="match status" value="1"/>
</dbReference>
<dbReference type="SMART" id="SM00448">
    <property type="entry name" value="REC"/>
    <property type="match status" value="1"/>
</dbReference>
<gene>
    <name evidence="12" type="ORF">Dpo_5c00090</name>
</gene>
<evidence type="ECO:0000256" key="7">
    <source>
        <dbReference type="PROSITE-ProRule" id="PRU00169"/>
    </source>
</evidence>
<evidence type="ECO:0000259" key="11">
    <source>
        <dbReference type="PROSITE" id="PS50113"/>
    </source>
</evidence>
<dbReference type="SUPFAM" id="SSF52172">
    <property type="entry name" value="CheY-like"/>
    <property type="match status" value="1"/>
</dbReference>
<evidence type="ECO:0000256" key="8">
    <source>
        <dbReference type="SAM" id="Coils"/>
    </source>
</evidence>
<comment type="catalytic activity">
    <reaction evidence="1">
        <text>ATP + protein L-histidine = ADP + protein N-phospho-L-histidine.</text>
        <dbReference type="EC" id="2.7.13.3"/>
    </reaction>
</comment>
<dbReference type="PRINTS" id="PR00344">
    <property type="entry name" value="BCTRLSENSOR"/>
</dbReference>
<name>S0G448_9BACT</name>
<keyword evidence="3 7" id="KW-0597">Phosphoprotein</keyword>
<dbReference type="SUPFAM" id="SSF55874">
    <property type="entry name" value="ATPase domain of HSP90 chaperone/DNA topoisomerase II/histidine kinase"/>
    <property type="match status" value="1"/>
</dbReference>
<dbReference type="PROSITE" id="PS50109">
    <property type="entry name" value="HIS_KIN"/>
    <property type="match status" value="1"/>
</dbReference>
<feature type="modified residue" description="4-aspartylphosphate" evidence="7">
    <location>
        <position position="53"/>
    </location>
</feature>
<dbReference type="SMART" id="SM00387">
    <property type="entry name" value="HATPase_c"/>
    <property type="match status" value="1"/>
</dbReference>
<dbReference type="OrthoDB" id="9805967at2"/>
<evidence type="ECO:0000256" key="3">
    <source>
        <dbReference type="ARBA" id="ARBA00022553"/>
    </source>
</evidence>
<sequence length="497" mass="55958">MTNKLLVVDDEDGIREVLRITLTDAGYEVFTAENGFTGLDMVKTHKPDIVLTDIRMPGMDGMALLKSVKQLFPDIEVIMITGYGDANLAIDSLKTGAVDFISKPVNQDVLDIALKRANDRILTREKLADHTRNLEILVAEKTRKLAESEKRYIQLFNESPAYITILDEHFRIVESNNRFKDQFGDDPGMYCFQVQQQRTIPCDTCPVKETFADGLSHTAEMDVTLKDGHIRRFFIQTSAIPDDSGRISHVMEMCTDITVIHDLQDHLAALGLHISSISHGIKGMLTGLDGGDYLIRSGLEQKDFHKISNGWDIIREKIAMIRQMVLDILFHSKNRTPDIQPVSVFDFIQELLTTMDPRIQKAGIDLILDIPGPSTDFEVMMDKTMLFGACLAILENAVDACISVKANRKNLEIQVQVVETPRQVVFKIRDNGKGLDKRYRQKIFSLFYSDKGNKGTGLGLFVARRSVQQHQGEIHVDSEPGKFTEFTIAIPKKTSDI</sequence>
<dbReference type="Pfam" id="PF00072">
    <property type="entry name" value="Response_reg"/>
    <property type="match status" value="1"/>
</dbReference>
<dbReference type="AlphaFoldDB" id="S0G448"/>
<feature type="domain" description="PAC" evidence="11">
    <location>
        <begin position="217"/>
        <end position="269"/>
    </location>
</feature>
<dbReference type="FunFam" id="3.40.50.2300:FF:000018">
    <property type="entry name" value="DNA-binding transcriptional regulator NtrC"/>
    <property type="match status" value="1"/>
</dbReference>
<comment type="caution">
    <text evidence="12">The sequence shown here is derived from an EMBL/GenBank/DDBJ whole genome shotgun (WGS) entry which is preliminary data.</text>
</comment>
<dbReference type="GO" id="GO:0000155">
    <property type="term" value="F:phosphorelay sensor kinase activity"/>
    <property type="evidence" value="ECO:0007669"/>
    <property type="project" value="TreeGrafter"/>
</dbReference>
<dbReference type="Gene3D" id="3.30.565.10">
    <property type="entry name" value="Histidine kinase-like ATPase, C-terminal domain"/>
    <property type="match status" value="1"/>
</dbReference>
<organism evidence="12 13">
    <name type="scientific">Desulfotignum phosphitoxidans DSM 13687</name>
    <dbReference type="NCBI Taxonomy" id="1286635"/>
    <lineage>
        <taxon>Bacteria</taxon>
        <taxon>Pseudomonadati</taxon>
        <taxon>Thermodesulfobacteriota</taxon>
        <taxon>Desulfobacteria</taxon>
        <taxon>Desulfobacterales</taxon>
        <taxon>Desulfobacteraceae</taxon>
        <taxon>Desulfotignum</taxon>
    </lineage>
</organism>
<dbReference type="InterPro" id="IPR005467">
    <property type="entry name" value="His_kinase_dom"/>
</dbReference>
<dbReference type="InterPro" id="IPR003594">
    <property type="entry name" value="HATPase_dom"/>
</dbReference>
<dbReference type="InterPro" id="IPR000014">
    <property type="entry name" value="PAS"/>
</dbReference>
<accession>S0G448</accession>
<evidence type="ECO:0000256" key="4">
    <source>
        <dbReference type="ARBA" id="ARBA00023012"/>
    </source>
</evidence>
<evidence type="ECO:0000256" key="5">
    <source>
        <dbReference type="ARBA" id="ARBA00023015"/>
    </source>
</evidence>
<evidence type="ECO:0000313" key="13">
    <source>
        <dbReference type="Proteomes" id="UP000014216"/>
    </source>
</evidence>
<dbReference type="CDD" id="cd00130">
    <property type="entry name" value="PAS"/>
    <property type="match status" value="1"/>
</dbReference>
<keyword evidence="5" id="KW-0805">Transcription regulation</keyword>
<dbReference type="Proteomes" id="UP000014216">
    <property type="component" value="Unassembled WGS sequence"/>
</dbReference>
<keyword evidence="6" id="KW-0804">Transcription</keyword>
<proteinExistence type="predicted"/>
<dbReference type="SUPFAM" id="SSF55785">
    <property type="entry name" value="PYP-like sensor domain (PAS domain)"/>
    <property type="match status" value="1"/>
</dbReference>
<feature type="coiled-coil region" evidence="8">
    <location>
        <begin position="131"/>
        <end position="158"/>
    </location>
</feature>
<dbReference type="PANTHER" id="PTHR43547:SF2">
    <property type="entry name" value="HYBRID SIGNAL TRANSDUCTION HISTIDINE KINASE C"/>
    <property type="match status" value="1"/>
</dbReference>
<dbReference type="InterPro" id="IPR000700">
    <property type="entry name" value="PAS-assoc_C"/>
</dbReference>
<dbReference type="Gene3D" id="3.40.50.2300">
    <property type="match status" value="1"/>
</dbReference>
<protein>
    <recommendedName>
        <fullName evidence="2">histidine kinase</fullName>
        <ecNumber evidence="2">2.7.13.3</ecNumber>
    </recommendedName>
</protein>
<keyword evidence="12" id="KW-0418">Kinase</keyword>
<keyword evidence="12" id="KW-0808">Transferase</keyword>
<dbReference type="InterPro" id="IPR011006">
    <property type="entry name" value="CheY-like_superfamily"/>
</dbReference>
<evidence type="ECO:0000256" key="2">
    <source>
        <dbReference type="ARBA" id="ARBA00012438"/>
    </source>
</evidence>
<dbReference type="PROSITE" id="PS50110">
    <property type="entry name" value="RESPONSE_REGULATORY"/>
    <property type="match status" value="1"/>
</dbReference>
<evidence type="ECO:0000313" key="12">
    <source>
        <dbReference type="EMBL" id="EMS79087.1"/>
    </source>
</evidence>
<dbReference type="PROSITE" id="PS50113">
    <property type="entry name" value="PAC"/>
    <property type="match status" value="1"/>
</dbReference>
<keyword evidence="8" id="KW-0175">Coiled coil</keyword>
<evidence type="ECO:0000259" key="10">
    <source>
        <dbReference type="PROSITE" id="PS50110"/>
    </source>
</evidence>